<organism evidence="3 4">
    <name type="scientific">Luteolibacter flavescens</name>
    <dbReference type="NCBI Taxonomy" id="1859460"/>
    <lineage>
        <taxon>Bacteria</taxon>
        <taxon>Pseudomonadati</taxon>
        <taxon>Verrucomicrobiota</taxon>
        <taxon>Verrucomicrobiia</taxon>
        <taxon>Verrucomicrobiales</taxon>
        <taxon>Verrucomicrobiaceae</taxon>
        <taxon>Luteolibacter</taxon>
    </lineage>
</organism>
<protein>
    <recommendedName>
        <fullName evidence="5">HEAT repeat domain-containing protein</fullName>
    </recommendedName>
</protein>
<keyword evidence="2" id="KW-1133">Transmembrane helix</keyword>
<evidence type="ECO:0000313" key="4">
    <source>
        <dbReference type="Proteomes" id="UP001207930"/>
    </source>
</evidence>
<keyword evidence="4" id="KW-1185">Reference proteome</keyword>
<feature type="transmembrane region" description="Helical" evidence="2">
    <location>
        <begin position="148"/>
        <end position="166"/>
    </location>
</feature>
<feature type="transmembrane region" description="Helical" evidence="2">
    <location>
        <begin position="173"/>
        <end position="191"/>
    </location>
</feature>
<name>A0ABT3FPG8_9BACT</name>
<evidence type="ECO:0008006" key="5">
    <source>
        <dbReference type="Google" id="ProtNLM"/>
    </source>
</evidence>
<comment type="caution">
    <text evidence="3">The sequence shown here is derived from an EMBL/GenBank/DDBJ whole genome shotgun (WGS) entry which is preliminary data.</text>
</comment>
<evidence type="ECO:0000256" key="2">
    <source>
        <dbReference type="SAM" id="Phobius"/>
    </source>
</evidence>
<dbReference type="RefSeq" id="WP_264501409.1">
    <property type="nucleotide sequence ID" value="NZ_JAPDDS010000006.1"/>
</dbReference>
<evidence type="ECO:0000256" key="1">
    <source>
        <dbReference type="SAM" id="MobiDB-lite"/>
    </source>
</evidence>
<dbReference type="Proteomes" id="UP001207930">
    <property type="component" value="Unassembled WGS sequence"/>
</dbReference>
<sequence length="540" mass="58915">MDQPQPDAEKLAIRCPGCAQRFKVGLELRDKIVECGTCEHRFRVNDEVVVRTKRFYPGERKDQALDSFSRVPKTIASPTQATFQQMQYSPEPVHAHHHHRPPAGATGSPLRLLLGFAAVIVALAVGFILVFGGAPGGMLDGASLSKRLMLAGFSAVVSGALLIAANPWRRGRAIFGALATAAILLALPFLFTGGETTSATIVSTGDDTGTGGDAGQPQPGPAAEPTSGELALADFKKKIVYDPMERALETDSAAIGLWLRGLREFHRLQVRDYIVRNTGADPSSHMYPREGDYLMVVTGTKGDLDTLARLCARFGEVTRPADAIRVIEVIVDNTSFQEGPLDKLTDPLNPSFYELNKRELESIDLDRARRAVSRLAPVEPKFYRKDIARRLGELAQEGDAALLTEIGNALPTWSEPGDGMENVIRGVVEKIPAGSPVPESLVKFLATRQDTQAIPLIDALWLLEPNKWEESYGSFGPQIEDKLLDRLPTTTVTQRMSAVRILGKVGGTRSIPVLEASLREAEPEMKLLLTRSLEAIRSRR</sequence>
<dbReference type="EMBL" id="JAPDDS010000006">
    <property type="protein sequence ID" value="MCW1885452.1"/>
    <property type="molecule type" value="Genomic_DNA"/>
</dbReference>
<gene>
    <name evidence="3" type="ORF">OKA04_11990</name>
</gene>
<keyword evidence="2" id="KW-0812">Transmembrane</keyword>
<feature type="region of interest" description="Disordered" evidence="1">
    <location>
        <begin position="201"/>
        <end position="227"/>
    </location>
</feature>
<proteinExistence type="predicted"/>
<feature type="transmembrane region" description="Helical" evidence="2">
    <location>
        <begin position="112"/>
        <end position="136"/>
    </location>
</feature>
<reference evidence="3 4" key="1">
    <citation type="submission" date="2022-10" db="EMBL/GenBank/DDBJ databases">
        <title>Luteolibacter flavescens strain MCCC 1K03193, whole genome shotgun sequencing project.</title>
        <authorList>
            <person name="Zhao G."/>
            <person name="Shen L."/>
        </authorList>
    </citation>
    <scope>NUCLEOTIDE SEQUENCE [LARGE SCALE GENOMIC DNA]</scope>
    <source>
        <strain evidence="3 4">MCCC 1K03193</strain>
    </source>
</reference>
<accession>A0ABT3FPG8</accession>
<keyword evidence="2" id="KW-0472">Membrane</keyword>
<evidence type="ECO:0000313" key="3">
    <source>
        <dbReference type="EMBL" id="MCW1885452.1"/>
    </source>
</evidence>